<dbReference type="InterPro" id="IPR001584">
    <property type="entry name" value="Integrase_cat-core"/>
</dbReference>
<dbReference type="InterPro" id="IPR036397">
    <property type="entry name" value="RNaseH_sf"/>
</dbReference>
<accession>A0AAP0GDA5</accession>
<dbReference type="SUPFAM" id="SSF53098">
    <property type="entry name" value="Ribonuclease H-like"/>
    <property type="match status" value="1"/>
</dbReference>
<dbReference type="InterPro" id="IPR041588">
    <property type="entry name" value="Integrase_H2C2"/>
</dbReference>
<dbReference type="Gene3D" id="1.10.340.70">
    <property type="match status" value="1"/>
</dbReference>
<evidence type="ECO:0000313" key="4">
    <source>
        <dbReference type="EMBL" id="KAK8952345.1"/>
    </source>
</evidence>
<dbReference type="InterPro" id="IPR023780">
    <property type="entry name" value="Chromo_domain"/>
</dbReference>
<dbReference type="PANTHER" id="PTHR35046:SF26">
    <property type="entry name" value="RNA-DIRECTED DNA POLYMERASE"/>
    <property type="match status" value="1"/>
</dbReference>
<keyword evidence="5" id="KW-1185">Reference proteome</keyword>
<dbReference type="GO" id="GO:0003676">
    <property type="term" value="F:nucleic acid binding"/>
    <property type="evidence" value="ECO:0007669"/>
    <property type="project" value="InterPro"/>
</dbReference>
<feature type="domain" description="Integrase catalytic" evidence="3">
    <location>
        <begin position="60"/>
        <end position="220"/>
    </location>
</feature>
<dbReference type="PROSITE" id="PS50994">
    <property type="entry name" value="INTEGRASE"/>
    <property type="match status" value="1"/>
</dbReference>
<dbReference type="InterPro" id="IPR000953">
    <property type="entry name" value="Chromo/chromo_shadow_dom"/>
</dbReference>
<dbReference type="Gene3D" id="3.30.420.10">
    <property type="entry name" value="Ribonuclease H-like superfamily/Ribonuclease H"/>
    <property type="match status" value="1"/>
</dbReference>
<dbReference type="CDD" id="cd00024">
    <property type="entry name" value="CD_CSD"/>
    <property type="match status" value="1"/>
</dbReference>
<evidence type="ECO:0008006" key="6">
    <source>
        <dbReference type="Google" id="ProtNLM"/>
    </source>
</evidence>
<dbReference type="PROSITE" id="PS50013">
    <property type="entry name" value="CHROMO_2"/>
    <property type="match status" value="1"/>
</dbReference>
<protein>
    <recommendedName>
        <fullName evidence="6">Transposon Ty3-I Gag-Pol polyprotein</fullName>
    </recommendedName>
</protein>
<feature type="compositionally biased region" description="Low complexity" evidence="1">
    <location>
        <begin position="376"/>
        <end position="388"/>
    </location>
</feature>
<feature type="region of interest" description="Disordered" evidence="1">
    <location>
        <begin position="353"/>
        <end position="401"/>
    </location>
</feature>
<dbReference type="FunFam" id="3.30.420.10:FF:000032">
    <property type="entry name" value="Retrovirus-related Pol polyprotein from transposon 297-like Protein"/>
    <property type="match status" value="1"/>
</dbReference>
<dbReference type="InterPro" id="IPR012337">
    <property type="entry name" value="RNaseH-like_sf"/>
</dbReference>
<evidence type="ECO:0000313" key="5">
    <source>
        <dbReference type="Proteomes" id="UP001418222"/>
    </source>
</evidence>
<evidence type="ECO:0000259" key="3">
    <source>
        <dbReference type="PROSITE" id="PS50994"/>
    </source>
</evidence>
<gene>
    <name evidence="4" type="ORF">KSP39_PZI004083</name>
</gene>
<comment type="caution">
    <text evidence="4">The sequence shown here is derived from an EMBL/GenBank/DDBJ whole genome shotgun (WGS) entry which is preliminary data.</text>
</comment>
<dbReference type="SUPFAM" id="SSF54160">
    <property type="entry name" value="Chromo domain-like"/>
    <property type="match status" value="1"/>
</dbReference>
<dbReference type="AlphaFoldDB" id="A0AAP0GDA5"/>
<name>A0AAP0GDA5_9ASPA</name>
<reference evidence="4 5" key="1">
    <citation type="journal article" date="2022" name="Nat. Plants">
        <title>Genomes of leafy and leafless Platanthera orchids illuminate the evolution of mycoheterotrophy.</title>
        <authorList>
            <person name="Li M.H."/>
            <person name="Liu K.W."/>
            <person name="Li Z."/>
            <person name="Lu H.C."/>
            <person name="Ye Q.L."/>
            <person name="Zhang D."/>
            <person name="Wang J.Y."/>
            <person name="Li Y.F."/>
            <person name="Zhong Z.M."/>
            <person name="Liu X."/>
            <person name="Yu X."/>
            <person name="Liu D.K."/>
            <person name="Tu X.D."/>
            <person name="Liu B."/>
            <person name="Hao Y."/>
            <person name="Liao X.Y."/>
            <person name="Jiang Y.T."/>
            <person name="Sun W.H."/>
            <person name="Chen J."/>
            <person name="Chen Y.Q."/>
            <person name="Ai Y."/>
            <person name="Zhai J.W."/>
            <person name="Wu S.S."/>
            <person name="Zhou Z."/>
            <person name="Hsiao Y.Y."/>
            <person name="Wu W.L."/>
            <person name="Chen Y.Y."/>
            <person name="Lin Y.F."/>
            <person name="Hsu J.L."/>
            <person name="Li C.Y."/>
            <person name="Wang Z.W."/>
            <person name="Zhao X."/>
            <person name="Zhong W.Y."/>
            <person name="Ma X.K."/>
            <person name="Ma L."/>
            <person name="Huang J."/>
            <person name="Chen G.Z."/>
            <person name="Huang M.Z."/>
            <person name="Huang L."/>
            <person name="Peng D.H."/>
            <person name="Luo Y.B."/>
            <person name="Zou S.Q."/>
            <person name="Chen S.P."/>
            <person name="Lan S."/>
            <person name="Tsai W.C."/>
            <person name="Van de Peer Y."/>
            <person name="Liu Z.J."/>
        </authorList>
    </citation>
    <scope>NUCLEOTIDE SEQUENCE [LARGE SCALE GENOMIC DNA]</scope>
    <source>
        <strain evidence="4">Lor287</strain>
    </source>
</reference>
<dbReference type="EMBL" id="JBBWWQ010000003">
    <property type="protein sequence ID" value="KAK8952345.1"/>
    <property type="molecule type" value="Genomic_DNA"/>
</dbReference>
<organism evidence="4 5">
    <name type="scientific">Platanthera zijinensis</name>
    <dbReference type="NCBI Taxonomy" id="2320716"/>
    <lineage>
        <taxon>Eukaryota</taxon>
        <taxon>Viridiplantae</taxon>
        <taxon>Streptophyta</taxon>
        <taxon>Embryophyta</taxon>
        <taxon>Tracheophyta</taxon>
        <taxon>Spermatophyta</taxon>
        <taxon>Magnoliopsida</taxon>
        <taxon>Liliopsida</taxon>
        <taxon>Asparagales</taxon>
        <taxon>Orchidaceae</taxon>
        <taxon>Orchidoideae</taxon>
        <taxon>Orchideae</taxon>
        <taxon>Orchidinae</taxon>
        <taxon>Platanthera</taxon>
    </lineage>
</organism>
<dbReference type="InterPro" id="IPR016197">
    <property type="entry name" value="Chromo-like_dom_sf"/>
</dbReference>
<feature type="compositionally biased region" description="Pro residues" evidence="1">
    <location>
        <begin position="357"/>
        <end position="375"/>
    </location>
</feature>
<dbReference type="Pfam" id="PF17921">
    <property type="entry name" value="Integrase_H2C2"/>
    <property type="match status" value="1"/>
</dbReference>
<proteinExistence type="predicted"/>
<dbReference type="Pfam" id="PF24626">
    <property type="entry name" value="SH3_Tf2-1"/>
    <property type="match status" value="1"/>
</dbReference>
<dbReference type="Pfam" id="PF00385">
    <property type="entry name" value="Chromo"/>
    <property type="match status" value="1"/>
</dbReference>
<dbReference type="Gene3D" id="2.40.50.40">
    <property type="match status" value="1"/>
</dbReference>
<evidence type="ECO:0000259" key="2">
    <source>
        <dbReference type="PROSITE" id="PS50013"/>
    </source>
</evidence>
<dbReference type="GO" id="GO:0015074">
    <property type="term" value="P:DNA integration"/>
    <property type="evidence" value="ECO:0007669"/>
    <property type="project" value="InterPro"/>
</dbReference>
<dbReference type="Proteomes" id="UP001418222">
    <property type="component" value="Unassembled WGS sequence"/>
</dbReference>
<feature type="domain" description="Chromo" evidence="2">
    <location>
        <begin position="411"/>
        <end position="475"/>
    </location>
</feature>
<dbReference type="PANTHER" id="PTHR35046">
    <property type="entry name" value="ZINC KNUCKLE (CCHC-TYPE) FAMILY PROTEIN"/>
    <property type="match status" value="1"/>
</dbReference>
<evidence type="ECO:0000256" key="1">
    <source>
        <dbReference type="SAM" id="MobiDB-lite"/>
    </source>
</evidence>
<dbReference type="InterPro" id="IPR056924">
    <property type="entry name" value="SH3_Tf2-1"/>
</dbReference>
<sequence length="500" mass="56750">MHAGGAAGHFGRDKTTTLVEDRFFWPSLKKDVARVTRHCRTCQIAKGSRQPSGLYTPLPIPHRPWVDISMDFVLGLPRTLKKLDSIYVVVDRFSKMAHFIPCRKTADASSVATLFFREVFKFHGLPSSIVSDRDVRFMSYFWKTLWMKTGTTLKFSTAYHPQTDGQTEVVNRSLGALLRCLVGEHVSTWDSVLPSAEFAYNSSVNRTTGLSPFHILLGYEPRKPVDLIPLPLESRPSASAESFVEHLHELHESIRKKIATNNENYKAYADIRRRERNFEIGAQVLVRIRPERFPSGTARKLNARRMGPYTVVRRIGTNAYEIDIPNHMGISRVFNVEDLTAYFEEQAYEDPFESLPVEPPLEPTLPHVPPSPSQPQPTASQPEDLAAPPAVPPVSPLECETPSAALTADSETIEGILAHDYVTTADPRTLRYLVHWRGRPSLDDTWIAPAELERLAPELRQEYNRLHSSEMNVFKPGGVDGDQTDKRRRITRVYSRRRRL</sequence>
<dbReference type="SMART" id="SM00298">
    <property type="entry name" value="CHROMO"/>
    <property type="match status" value="1"/>
</dbReference>